<dbReference type="PROSITE" id="PS50146">
    <property type="entry name" value="DAGK"/>
    <property type="match status" value="1"/>
</dbReference>
<keyword evidence="5" id="KW-0418">Kinase</keyword>
<sequence>MSERRDAGVAQRAEAAARGEQRPSAPGREQSAPEPVERRAEALAASLLGSTARKHRMLVIVNPYATTVSDRLRNLVVYALRSRYEVDAVDTEARGHATQLCREAAREGYDVVCAFGGDGTVNEAANGLVGSDTPLTTLPGGSANIFCRTLGIPADVVDATEHLLRLADQLPKRRVDLGVVDDRHFLFAAGIGLDAEVTARVDAHPRLKARFGPWYYAWCAFAIFNRRYLFGQPPQMRVTLPDGRSVEAITCVAQNSDPYTFFAQRPIRVCQQAALDSGELALTALQRVAPVEVPSLIARLLSGRARVVANHRRICDLGSTPYAAVETLDGRPLPLHVDGDYLGERPRIELRSAPRALVCVA</sequence>
<feature type="region of interest" description="Disordered" evidence="3">
    <location>
        <begin position="1"/>
        <end position="39"/>
    </location>
</feature>
<dbReference type="STRING" id="29539.SAMN02745716_1576"/>
<comment type="similarity">
    <text evidence="2">Belongs to the diacylglycerol/lipid kinase family.</text>
</comment>
<dbReference type="Proteomes" id="UP000222056">
    <property type="component" value="Unassembled WGS sequence"/>
</dbReference>
<reference evidence="6" key="1">
    <citation type="submission" date="2016-10" db="EMBL/GenBank/DDBJ databases">
        <authorList>
            <person name="Varghese N."/>
            <person name="Submissions S."/>
        </authorList>
    </citation>
    <scope>NUCLEOTIDE SEQUENCE [LARGE SCALE GENOMIC DNA]</scope>
    <source>
        <strain evidence="6">ATCC 35263</strain>
    </source>
</reference>
<dbReference type="OrthoDB" id="142078at2"/>
<dbReference type="GO" id="GO:0005886">
    <property type="term" value="C:plasma membrane"/>
    <property type="evidence" value="ECO:0007669"/>
    <property type="project" value="TreeGrafter"/>
</dbReference>
<dbReference type="GO" id="GO:0004143">
    <property type="term" value="F:ATP-dependent diacylglycerol kinase activity"/>
    <property type="evidence" value="ECO:0007669"/>
    <property type="project" value="TreeGrafter"/>
</dbReference>
<organism evidence="5 6">
    <name type="scientific">Thermoleophilum album</name>
    <dbReference type="NCBI Taxonomy" id="29539"/>
    <lineage>
        <taxon>Bacteria</taxon>
        <taxon>Bacillati</taxon>
        <taxon>Actinomycetota</taxon>
        <taxon>Thermoleophilia</taxon>
        <taxon>Thermoleophilales</taxon>
        <taxon>Thermoleophilaceae</taxon>
        <taxon>Thermoleophilum</taxon>
    </lineage>
</organism>
<evidence type="ECO:0000259" key="4">
    <source>
        <dbReference type="PROSITE" id="PS50146"/>
    </source>
</evidence>
<dbReference type="RefSeq" id="WP_093117924.1">
    <property type="nucleotide sequence ID" value="NZ_FNWJ01000002.1"/>
</dbReference>
<dbReference type="Pfam" id="PF00781">
    <property type="entry name" value="DAGK_cat"/>
    <property type="match status" value="1"/>
</dbReference>
<dbReference type="Gene3D" id="3.40.50.10330">
    <property type="entry name" value="Probable inorganic polyphosphate/atp-NAD kinase, domain 1"/>
    <property type="match status" value="1"/>
</dbReference>
<proteinExistence type="inferred from homology"/>
<dbReference type="InterPro" id="IPR016064">
    <property type="entry name" value="NAD/diacylglycerol_kinase_sf"/>
</dbReference>
<keyword evidence="5" id="KW-0808">Transferase</keyword>
<dbReference type="InterPro" id="IPR017438">
    <property type="entry name" value="ATP-NAD_kinase_N"/>
</dbReference>
<protein>
    <submittedName>
        <fullName evidence="5">Diacylglycerol kinase family enzyme</fullName>
    </submittedName>
</protein>
<accession>A0A1H6FWR9</accession>
<dbReference type="SMART" id="SM00046">
    <property type="entry name" value="DAGKc"/>
    <property type="match status" value="1"/>
</dbReference>
<evidence type="ECO:0000256" key="3">
    <source>
        <dbReference type="SAM" id="MobiDB-lite"/>
    </source>
</evidence>
<dbReference type="PANTHER" id="PTHR12358:SF106">
    <property type="entry name" value="LIPID KINASE YEGS"/>
    <property type="match status" value="1"/>
</dbReference>
<comment type="cofactor">
    <cofactor evidence="1">
        <name>Mg(2+)</name>
        <dbReference type="ChEBI" id="CHEBI:18420"/>
    </cofactor>
</comment>
<gene>
    <name evidence="5" type="ORF">SAMN02745716_1576</name>
</gene>
<dbReference type="PANTHER" id="PTHR12358">
    <property type="entry name" value="SPHINGOSINE KINASE"/>
    <property type="match status" value="1"/>
</dbReference>
<dbReference type="InterPro" id="IPR050187">
    <property type="entry name" value="Lipid_Phosphate_FormReg"/>
</dbReference>
<name>A0A1H6FWR9_THEAL</name>
<dbReference type="EMBL" id="FNWJ01000002">
    <property type="protein sequence ID" value="SEH14254.1"/>
    <property type="molecule type" value="Genomic_DNA"/>
</dbReference>
<dbReference type="Gene3D" id="2.60.200.40">
    <property type="match status" value="1"/>
</dbReference>
<dbReference type="SUPFAM" id="SSF111331">
    <property type="entry name" value="NAD kinase/diacylglycerol kinase-like"/>
    <property type="match status" value="1"/>
</dbReference>
<evidence type="ECO:0000313" key="5">
    <source>
        <dbReference type="EMBL" id="SEH14254.1"/>
    </source>
</evidence>
<feature type="domain" description="DAGKc" evidence="4">
    <location>
        <begin position="52"/>
        <end position="184"/>
    </location>
</feature>
<dbReference type="InterPro" id="IPR001206">
    <property type="entry name" value="Diacylglycerol_kinase_cat_dom"/>
</dbReference>
<evidence type="ECO:0000313" key="6">
    <source>
        <dbReference type="Proteomes" id="UP000222056"/>
    </source>
</evidence>
<evidence type="ECO:0000256" key="2">
    <source>
        <dbReference type="ARBA" id="ARBA00005983"/>
    </source>
</evidence>
<evidence type="ECO:0000256" key="1">
    <source>
        <dbReference type="ARBA" id="ARBA00001946"/>
    </source>
</evidence>
<keyword evidence="6" id="KW-1185">Reference proteome</keyword>
<dbReference type="AlphaFoldDB" id="A0A1H6FWR9"/>